<evidence type="ECO:0000313" key="1">
    <source>
        <dbReference type="EMBL" id="EDM10301.1"/>
    </source>
</evidence>
<dbReference type="Proteomes" id="UP000234681">
    <property type="component" value="Chromosome 2"/>
</dbReference>
<proteinExistence type="predicted"/>
<accession>A6I5J4</accession>
<name>A6I5J4_RAT</name>
<evidence type="ECO:0000313" key="2">
    <source>
        <dbReference type="Proteomes" id="UP000234681"/>
    </source>
</evidence>
<gene>
    <name evidence="1" type="ORF">rCG_44708</name>
</gene>
<dbReference type="AlphaFoldDB" id="A6I5J4"/>
<protein>
    <submittedName>
        <fullName evidence="1">RCG44708</fullName>
    </submittedName>
</protein>
<organism evidence="1 2">
    <name type="scientific">Rattus norvegicus</name>
    <name type="common">Rat</name>
    <dbReference type="NCBI Taxonomy" id="10116"/>
    <lineage>
        <taxon>Eukaryota</taxon>
        <taxon>Metazoa</taxon>
        <taxon>Chordata</taxon>
        <taxon>Craniata</taxon>
        <taxon>Vertebrata</taxon>
        <taxon>Euteleostomi</taxon>
        <taxon>Mammalia</taxon>
        <taxon>Eutheria</taxon>
        <taxon>Euarchontoglires</taxon>
        <taxon>Glires</taxon>
        <taxon>Rodentia</taxon>
        <taxon>Myomorpha</taxon>
        <taxon>Muroidea</taxon>
        <taxon>Muridae</taxon>
        <taxon>Murinae</taxon>
        <taxon>Rattus</taxon>
    </lineage>
</organism>
<dbReference type="EMBL" id="CH473955">
    <property type="protein sequence ID" value="EDM10301.1"/>
    <property type="molecule type" value="Genomic_DNA"/>
</dbReference>
<reference evidence="2" key="1">
    <citation type="submission" date="2005-09" db="EMBL/GenBank/DDBJ databases">
        <authorList>
            <person name="Mural R.J."/>
            <person name="Li P.W."/>
            <person name="Adams M.D."/>
            <person name="Amanatides P.G."/>
            <person name="Baden-Tillson H."/>
            <person name="Barnstead M."/>
            <person name="Chin S.H."/>
            <person name="Dew I."/>
            <person name="Evans C.A."/>
            <person name="Ferriera S."/>
            <person name="Flanigan M."/>
            <person name="Fosler C."/>
            <person name="Glodek A."/>
            <person name="Gu Z."/>
            <person name="Holt R.A."/>
            <person name="Jennings D."/>
            <person name="Kraft C.L."/>
            <person name="Lu F."/>
            <person name="Nguyen T."/>
            <person name="Nusskern D.R."/>
            <person name="Pfannkoch C.M."/>
            <person name="Sitter C."/>
            <person name="Sutton G.G."/>
            <person name="Venter J.C."/>
            <person name="Wang Z."/>
            <person name="Woodage T."/>
            <person name="Zheng X.H."/>
            <person name="Zhong F."/>
        </authorList>
    </citation>
    <scope>NUCLEOTIDE SEQUENCE [LARGE SCALE GENOMIC DNA]</scope>
    <source>
        <strain>BN</strain>
        <strain evidence="2">Sprague-Dawley</strain>
    </source>
</reference>
<sequence>MQAKNQSCVECKCMWGGSASTPVSSGTRLSQPESFKLGFYFKPVSRKPPSWSYFGWRTSVKNEQIQPVFEELSFCEND</sequence>